<name>A0A9D1QNJ0_9LACO</name>
<feature type="non-terminal residue" evidence="2">
    <location>
        <position position="1"/>
    </location>
</feature>
<keyword evidence="1" id="KW-0238">DNA-binding</keyword>
<sequence>IQQLITFLAANRPRAVADALNNVNTNDLRAYFSYLQDERHITINTYNKTLAQLNRYFTYLFENQLISNYPTLPLHGRAVKAKPTVHPGEWLSKLPQILADDQVSFYTRLTLLLLAHGFTVGEFLHPGFWKTWADVQPIIPGEQHFREAFAAFHQPLASRQQCPDLFLKQRINLQAPRLGNPALHKYLKADESYLCLKLNPAQLHQDYVLTNLSAMDGQSNNDIMAKLHLDPASLLYYQRLRAQRQQ</sequence>
<evidence type="ECO:0000313" key="2">
    <source>
        <dbReference type="EMBL" id="HIW70595.1"/>
    </source>
</evidence>
<dbReference type="SUPFAM" id="SSF56349">
    <property type="entry name" value="DNA breaking-rejoining enzymes"/>
    <property type="match status" value="1"/>
</dbReference>
<proteinExistence type="predicted"/>
<dbReference type="Proteomes" id="UP000886878">
    <property type="component" value="Unassembled WGS sequence"/>
</dbReference>
<evidence type="ECO:0000313" key="3">
    <source>
        <dbReference type="Proteomes" id="UP000886878"/>
    </source>
</evidence>
<evidence type="ECO:0000256" key="1">
    <source>
        <dbReference type="ARBA" id="ARBA00023125"/>
    </source>
</evidence>
<accession>A0A9D1QNJ0</accession>
<reference evidence="2" key="1">
    <citation type="journal article" date="2021" name="PeerJ">
        <title>Extensive microbial diversity within the chicken gut microbiome revealed by metagenomics and culture.</title>
        <authorList>
            <person name="Gilroy R."/>
            <person name="Ravi A."/>
            <person name="Getino M."/>
            <person name="Pursley I."/>
            <person name="Horton D.L."/>
            <person name="Alikhan N.F."/>
            <person name="Baker D."/>
            <person name="Gharbi K."/>
            <person name="Hall N."/>
            <person name="Watson M."/>
            <person name="Adriaenssens E.M."/>
            <person name="Foster-Nyarko E."/>
            <person name="Jarju S."/>
            <person name="Secka A."/>
            <person name="Antonio M."/>
            <person name="Oren A."/>
            <person name="Chaudhuri R.R."/>
            <person name="La Ragione R."/>
            <person name="Hildebrand F."/>
            <person name="Pallen M.J."/>
        </authorList>
    </citation>
    <scope>NUCLEOTIDE SEQUENCE</scope>
    <source>
        <strain evidence="2">ChiHejej3B27-2180</strain>
    </source>
</reference>
<dbReference type="Gene3D" id="1.10.150.130">
    <property type="match status" value="1"/>
</dbReference>
<dbReference type="InterPro" id="IPR011010">
    <property type="entry name" value="DNA_brk_join_enz"/>
</dbReference>
<dbReference type="AlphaFoldDB" id="A0A9D1QNJ0"/>
<dbReference type="InterPro" id="IPR010998">
    <property type="entry name" value="Integrase_recombinase_N"/>
</dbReference>
<organism evidence="2 3">
    <name type="scientific">Candidatus Limosilactobacillus merdipullorum</name>
    <dbReference type="NCBI Taxonomy" id="2838653"/>
    <lineage>
        <taxon>Bacteria</taxon>
        <taxon>Bacillati</taxon>
        <taxon>Bacillota</taxon>
        <taxon>Bacilli</taxon>
        <taxon>Lactobacillales</taxon>
        <taxon>Lactobacillaceae</taxon>
        <taxon>Limosilactobacillus</taxon>
    </lineage>
</organism>
<dbReference type="EMBL" id="DXGK01000090">
    <property type="protein sequence ID" value="HIW70595.1"/>
    <property type="molecule type" value="Genomic_DNA"/>
</dbReference>
<dbReference type="GO" id="GO:0003677">
    <property type="term" value="F:DNA binding"/>
    <property type="evidence" value="ECO:0007669"/>
    <property type="project" value="UniProtKB-KW"/>
</dbReference>
<comment type="caution">
    <text evidence="2">The sequence shown here is derived from an EMBL/GenBank/DDBJ whole genome shotgun (WGS) entry which is preliminary data.</text>
</comment>
<reference evidence="2" key="2">
    <citation type="submission" date="2021-04" db="EMBL/GenBank/DDBJ databases">
        <authorList>
            <person name="Gilroy R."/>
        </authorList>
    </citation>
    <scope>NUCLEOTIDE SEQUENCE</scope>
    <source>
        <strain evidence="2">ChiHejej3B27-2180</strain>
    </source>
</reference>
<gene>
    <name evidence="2" type="ORF">H9876_04400</name>
</gene>
<protein>
    <submittedName>
        <fullName evidence="2">Recombinase XerD</fullName>
    </submittedName>
</protein>